<dbReference type="InterPro" id="IPR012337">
    <property type="entry name" value="RNaseH-like_sf"/>
</dbReference>
<dbReference type="PANTHER" id="PTHR10133">
    <property type="entry name" value="DNA POLYMERASE I"/>
    <property type="match status" value="1"/>
</dbReference>
<proteinExistence type="inferred from homology"/>
<dbReference type="SMART" id="SM00474">
    <property type="entry name" value="35EXOc"/>
    <property type="match status" value="1"/>
</dbReference>
<dbReference type="Gene3D" id="1.20.1060.10">
    <property type="entry name" value="Taq DNA Polymerase, Chain T, domain 4"/>
    <property type="match status" value="1"/>
</dbReference>
<dbReference type="PROSITE" id="PS00447">
    <property type="entry name" value="DNA_POLYMERASE_A"/>
    <property type="match status" value="1"/>
</dbReference>
<evidence type="ECO:0000256" key="4">
    <source>
        <dbReference type="ARBA" id="ARBA00022695"/>
    </source>
</evidence>
<accession>U3RH47</accession>
<evidence type="ECO:0000256" key="3">
    <source>
        <dbReference type="ARBA" id="ARBA00022679"/>
    </source>
</evidence>
<evidence type="ECO:0000256" key="6">
    <source>
        <dbReference type="ARBA" id="ARBA00022932"/>
    </source>
</evidence>
<evidence type="ECO:0000256" key="8">
    <source>
        <dbReference type="ARBA" id="ARBA00049244"/>
    </source>
</evidence>
<comment type="similarity">
    <text evidence="1">Belongs to the DNA polymerase type-A family.</text>
</comment>
<evidence type="ECO:0000256" key="5">
    <source>
        <dbReference type="ARBA" id="ARBA00022705"/>
    </source>
</evidence>
<keyword evidence="5" id="KW-0235">DNA replication</keyword>
<dbReference type="InterPro" id="IPR036397">
    <property type="entry name" value="RNaseH_sf"/>
</dbReference>
<dbReference type="SUPFAM" id="SSF56672">
    <property type="entry name" value="DNA/RNA polymerases"/>
    <property type="match status" value="1"/>
</dbReference>
<organism evidence="11">
    <name type="scientific">uncultured virus</name>
    <dbReference type="NCBI Taxonomy" id="340016"/>
    <lineage>
        <taxon>Viruses</taxon>
        <taxon>environmental samples</taxon>
    </lineage>
</organism>
<dbReference type="GO" id="GO:0006302">
    <property type="term" value="P:double-strand break repair"/>
    <property type="evidence" value="ECO:0007669"/>
    <property type="project" value="TreeGrafter"/>
</dbReference>
<dbReference type="Gene3D" id="3.30.70.370">
    <property type="match status" value="2"/>
</dbReference>
<dbReference type="Pfam" id="PF00476">
    <property type="entry name" value="DNA_pol_A"/>
    <property type="match status" value="1"/>
</dbReference>
<dbReference type="EC" id="2.7.7.7" evidence="2"/>
<keyword evidence="3" id="KW-0808">Transferase</keyword>
<dbReference type="InterPro" id="IPR043502">
    <property type="entry name" value="DNA/RNA_pol_sf"/>
</dbReference>
<dbReference type="PRINTS" id="PR00868">
    <property type="entry name" value="DNAPOLI"/>
</dbReference>
<dbReference type="InterPro" id="IPR019760">
    <property type="entry name" value="DNA-dir_DNA_pol_A_CS"/>
</dbReference>
<dbReference type="InterPro" id="IPR002298">
    <property type="entry name" value="DNA_polymerase_A"/>
</dbReference>
<dbReference type="InterPro" id="IPR001098">
    <property type="entry name" value="DNA-dir_DNA_pol_A_palm_dom"/>
</dbReference>
<reference evidence="11" key="1">
    <citation type="journal article" date="2014" name="ISME J.">
        <title>Shotgun metagenomics indicates novel family A DNA polymerases predominate within marine virioplankton.</title>
        <authorList>
            <person name="Schmidt H.F."/>
            <person name="Sakowski E.G."/>
            <person name="Williamson S.J."/>
            <person name="Polson S.W."/>
            <person name="Wommack K."/>
        </authorList>
    </citation>
    <scope>NUCLEOTIDE SEQUENCE</scope>
</reference>
<dbReference type="EMBL" id="KF514492">
    <property type="protein sequence ID" value="AGX13784.1"/>
    <property type="molecule type" value="Genomic_DNA"/>
</dbReference>
<protein>
    <recommendedName>
        <fullName evidence="2">DNA-directed DNA polymerase</fullName>
        <ecNumber evidence="2">2.7.7.7</ecNumber>
    </recommendedName>
</protein>
<dbReference type="Gene3D" id="3.30.420.10">
    <property type="entry name" value="Ribonuclease H-like superfamily/Ribonuclease H"/>
    <property type="match status" value="1"/>
</dbReference>
<keyword evidence="7" id="KW-0238">DNA-binding</keyword>
<dbReference type="SUPFAM" id="SSF53098">
    <property type="entry name" value="Ribonuclease H-like"/>
    <property type="match status" value="1"/>
</dbReference>
<feature type="domain" description="3'-5' exonuclease" evidence="9">
    <location>
        <begin position="5"/>
        <end position="196"/>
    </location>
</feature>
<dbReference type="GO" id="GO:0008408">
    <property type="term" value="F:3'-5' exonuclease activity"/>
    <property type="evidence" value="ECO:0007669"/>
    <property type="project" value="InterPro"/>
</dbReference>
<comment type="catalytic activity">
    <reaction evidence="8">
        <text>DNA(n) + a 2'-deoxyribonucleoside 5'-triphosphate = DNA(n+1) + diphosphate</text>
        <dbReference type="Rhea" id="RHEA:22508"/>
        <dbReference type="Rhea" id="RHEA-COMP:17339"/>
        <dbReference type="Rhea" id="RHEA-COMP:17340"/>
        <dbReference type="ChEBI" id="CHEBI:33019"/>
        <dbReference type="ChEBI" id="CHEBI:61560"/>
        <dbReference type="ChEBI" id="CHEBI:173112"/>
        <dbReference type="EC" id="2.7.7.7"/>
    </reaction>
</comment>
<dbReference type="PANTHER" id="PTHR10133:SF27">
    <property type="entry name" value="DNA POLYMERASE NU"/>
    <property type="match status" value="1"/>
</dbReference>
<feature type="domain" description="DNA-directed DNA polymerase family A palm" evidence="10">
    <location>
        <begin position="364"/>
        <end position="612"/>
    </location>
</feature>
<sequence>MIIPQTEWLAPTEFPDLRKYKEIAIDLETRDPDLKKLGSGAIVGNGEVVGIAVAVEGWKGYYPIAHEIGPNLERKKVLEWFTNVCESPATKIFHNAMYDVSWIRNLGIKINGLIVDTMIAASIIDENRFSYTLNTMSWLYLNKGKNEARLTEAAKERGLDAKAEMWRLPAMEVGSYAEQDAELTLELWQKFKKIIIEDDLQNVFNLETDLFPCLVDMRFLGVRVDVEKANQLKTALAIKEENLLQQIKIETGVDIQLMAARSIAPLFDKLNLPYSKTEKSDEPSFTKNFLVAHKHPVVRMIAEARKINKVRTTFIDSIIKHEHKGRIHADINQIRSDQGGTVTGRFSYSNPNLQQIPARDPDTGPLIRSLFIPEQGCRWGTFDYSQQEPRLVAHYALKFELPSVNDIADSYENDPSTDFHKIVAEMADIPRSQAKTINLGLFYGMGKGKLMNELDLTKDKADELFKKYHGRAPFVKQLMNKVMNAALERGEIKTLLGRRCRFPKYEPILRGNDWGRYIPPEDEERMKELQDMGPILMDFENNVIKEKDGTPKKNYWHKNPTRRAFTYKALNKLIQGSAADMTKKAMVNLYKEGHLSHIQIHDELDFSIESESQAAKIKQIMEQAVDLEVPNKVDYESGPNWGEIK</sequence>
<evidence type="ECO:0000313" key="11">
    <source>
        <dbReference type="EMBL" id="AGX13784.1"/>
    </source>
</evidence>
<evidence type="ECO:0000259" key="10">
    <source>
        <dbReference type="SMART" id="SM00482"/>
    </source>
</evidence>
<evidence type="ECO:0000256" key="7">
    <source>
        <dbReference type="ARBA" id="ARBA00023125"/>
    </source>
</evidence>
<dbReference type="Gene3D" id="1.10.150.20">
    <property type="entry name" value="5' to 3' exonuclease, C-terminal subdomain"/>
    <property type="match status" value="2"/>
</dbReference>
<dbReference type="GO" id="GO:0003677">
    <property type="term" value="F:DNA binding"/>
    <property type="evidence" value="ECO:0007669"/>
    <property type="project" value="UniProtKB-KW"/>
</dbReference>
<dbReference type="GO" id="GO:0003887">
    <property type="term" value="F:DNA-directed DNA polymerase activity"/>
    <property type="evidence" value="ECO:0007669"/>
    <property type="project" value="UniProtKB-KW"/>
</dbReference>
<evidence type="ECO:0000256" key="1">
    <source>
        <dbReference type="ARBA" id="ARBA00007705"/>
    </source>
</evidence>
<evidence type="ECO:0000259" key="9">
    <source>
        <dbReference type="SMART" id="SM00474"/>
    </source>
</evidence>
<name>U3RH47_9VIRU</name>
<dbReference type="InterPro" id="IPR002562">
    <property type="entry name" value="3'-5'_exonuclease_dom"/>
</dbReference>
<evidence type="ECO:0000256" key="2">
    <source>
        <dbReference type="ARBA" id="ARBA00012417"/>
    </source>
</evidence>
<dbReference type="GO" id="GO:0006261">
    <property type="term" value="P:DNA-templated DNA replication"/>
    <property type="evidence" value="ECO:0007669"/>
    <property type="project" value="InterPro"/>
</dbReference>
<dbReference type="Pfam" id="PF01612">
    <property type="entry name" value="DNA_pol_A_exo1"/>
    <property type="match status" value="1"/>
</dbReference>
<keyword evidence="4" id="KW-0548">Nucleotidyltransferase</keyword>
<dbReference type="SMART" id="SM00482">
    <property type="entry name" value="POLAc"/>
    <property type="match status" value="1"/>
</dbReference>
<keyword evidence="6" id="KW-0239">DNA-directed DNA polymerase</keyword>